<keyword evidence="4" id="KW-0175">Coiled coil</keyword>
<proteinExistence type="inferred from homology"/>
<keyword evidence="8" id="KW-1185">Reference proteome</keyword>
<protein>
    <recommendedName>
        <fullName evidence="6">Peptidase M14 domain-containing protein</fullName>
    </recommendedName>
</protein>
<evidence type="ECO:0000313" key="8">
    <source>
        <dbReference type="Proteomes" id="UP000785679"/>
    </source>
</evidence>
<dbReference type="Pfam" id="PF18027">
    <property type="entry name" value="Pepdidase_M14_N"/>
    <property type="match status" value="1"/>
</dbReference>
<dbReference type="EMBL" id="RRYP01001085">
    <property type="protein sequence ID" value="TNV86432.1"/>
    <property type="molecule type" value="Genomic_DNA"/>
</dbReference>
<evidence type="ECO:0000256" key="4">
    <source>
        <dbReference type="SAM" id="Coils"/>
    </source>
</evidence>
<comment type="caution">
    <text evidence="7">The sequence shown here is derived from an EMBL/GenBank/DDBJ whole genome shotgun (WGS) entry which is preliminary data.</text>
</comment>
<feature type="domain" description="Peptidase M14" evidence="6">
    <location>
        <begin position="854"/>
        <end position="1124"/>
    </location>
</feature>
<dbReference type="Pfam" id="PF00246">
    <property type="entry name" value="Peptidase_M14"/>
    <property type="match status" value="1"/>
</dbReference>
<dbReference type="SUPFAM" id="SSF53187">
    <property type="entry name" value="Zn-dependent exopeptidases"/>
    <property type="match status" value="1"/>
</dbReference>
<dbReference type="GO" id="GO:0006508">
    <property type="term" value="P:proteolysis"/>
    <property type="evidence" value="ECO:0007669"/>
    <property type="project" value="InterPro"/>
</dbReference>
<feature type="region of interest" description="Disordered" evidence="5">
    <location>
        <begin position="296"/>
        <end position="319"/>
    </location>
</feature>
<dbReference type="PANTHER" id="PTHR12756">
    <property type="entry name" value="CYTOSOLIC CARBOXYPEPTIDASE"/>
    <property type="match status" value="1"/>
</dbReference>
<evidence type="ECO:0000256" key="3">
    <source>
        <dbReference type="PROSITE-ProRule" id="PRU01379"/>
    </source>
</evidence>
<evidence type="ECO:0000256" key="2">
    <source>
        <dbReference type="ARBA" id="ARBA00005988"/>
    </source>
</evidence>
<feature type="coiled-coil region" evidence="4">
    <location>
        <begin position="1126"/>
        <end position="1153"/>
    </location>
</feature>
<evidence type="ECO:0000313" key="7">
    <source>
        <dbReference type="EMBL" id="TNV86432.1"/>
    </source>
</evidence>
<dbReference type="Gene3D" id="2.60.40.3120">
    <property type="match status" value="1"/>
</dbReference>
<accession>A0A8J8T8J4</accession>
<dbReference type="PROSITE" id="PS52035">
    <property type="entry name" value="PEPTIDASE_M14"/>
    <property type="match status" value="1"/>
</dbReference>
<evidence type="ECO:0000256" key="5">
    <source>
        <dbReference type="SAM" id="MobiDB-lite"/>
    </source>
</evidence>
<dbReference type="InterPro" id="IPR040626">
    <property type="entry name" value="Pepdidase_M14_N"/>
</dbReference>
<gene>
    <name evidence="7" type="ORF">FGO68_gene10605</name>
</gene>
<dbReference type="OrthoDB" id="10253041at2759"/>
<dbReference type="Proteomes" id="UP000785679">
    <property type="component" value="Unassembled WGS sequence"/>
</dbReference>
<reference evidence="7" key="1">
    <citation type="submission" date="2019-06" db="EMBL/GenBank/DDBJ databases">
        <authorList>
            <person name="Zheng W."/>
        </authorList>
    </citation>
    <scope>NUCLEOTIDE SEQUENCE</scope>
    <source>
        <strain evidence="7">QDHG01</strain>
    </source>
</reference>
<feature type="region of interest" description="Disordered" evidence="5">
    <location>
        <begin position="1228"/>
        <end position="1260"/>
    </location>
</feature>
<comment type="cofactor">
    <cofactor evidence="1">
        <name>Zn(2+)</name>
        <dbReference type="ChEBI" id="CHEBI:29105"/>
    </cofactor>
</comment>
<dbReference type="GO" id="GO:0008270">
    <property type="term" value="F:zinc ion binding"/>
    <property type="evidence" value="ECO:0007669"/>
    <property type="project" value="InterPro"/>
</dbReference>
<name>A0A8J8T8J4_HALGN</name>
<organism evidence="7 8">
    <name type="scientific">Halteria grandinella</name>
    <dbReference type="NCBI Taxonomy" id="5974"/>
    <lineage>
        <taxon>Eukaryota</taxon>
        <taxon>Sar</taxon>
        <taxon>Alveolata</taxon>
        <taxon>Ciliophora</taxon>
        <taxon>Intramacronucleata</taxon>
        <taxon>Spirotrichea</taxon>
        <taxon>Stichotrichia</taxon>
        <taxon>Sporadotrichida</taxon>
        <taxon>Halteriidae</taxon>
        <taxon>Halteria</taxon>
    </lineage>
</organism>
<dbReference type="PANTHER" id="PTHR12756:SF11">
    <property type="entry name" value="CYTOSOLIC CARBOXYPEPTIDASE 1"/>
    <property type="match status" value="1"/>
</dbReference>
<dbReference type="InterPro" id="IPR000834">
    <property type="entry name" value="Peptidase_M14"/>
</dbReference>
<dbReference type="Gene3D" id="3.40.630.10">
    <property type="entry name" value="Zn peptidases"/>
    <property type="match status" value="1"/>
</dbReference>
<dbReference type="SMART" id="SM00631">
    <property type="entry name" value="Zn_pept"/>
    <property type="match status" value="1"/>
</dbReference>
<evidence type="ECO:0000259" key="6">
    <source>
        <dbReference type="PROSITE" id="PS52035"/>
    </source>
</evidence>
<dbReference type="InterPro" id="IPR050821">
    <property type="entry name" value="Cytosolic_carboxypeptidase"/>
</dbReference>
<feature type="compositionally biased region" description="Low complexity" evidence="5">
    <location>
        <begin position="305"/>
        <end position="316"/>
    </location>
</feature>
<comment type="similarity">
    <text evidence="2 3">Belongs to the peptidase M14 family.</text>
</comment>
<feature type="active site" description="Proton donor/acceptor" evidence="3">
    <location>
        <position position="1088"/>
    </location>
</feature>
<evidence type="ECO:0000256" key="1">
    <source>
        <dbReference type="ARBA" id="ARBA00001947"/>
    </source>
</evidence>
<sequence length="1289" mass="146093">MRAKLTQSQKIDFVPIASDINMLNAAPIRQWEHKLDTFEETKGASILQTASNLVHRYQQRIAIGPLKYQHKGQMKKKQLINVQQNSGNNSMIQQKKRQSGNTNGQLVTGGDSDAMIVKNLDNSMLNIRSTADPLKKLFESTPVSGTRDFHTESKMSLNHGNVIHPTFSNPYAIQMGGGLAQEQSPIRVFYTQQKNRGYSKQLETYAGHLDGLKTLLTQPSEKSTALKASAQLMQIYKQHLQSGTPHSVSKNHIQPILQSQASVPLVEVFETQGSSVDCSSQEAQNDVKPLFKQDQTIDQQSPELRQQQIPQRPQTTNHAGVSHLGLNRLSKILNIGNLFDQQSGRSRLLRDRSPIVFPSQFQSQSQTRAGHNMSQQSLHLRFPRMSQNNNNQSLIESPNPFLRPQSRGQIQESGAAHLESPSSMRLFSEVGRASRTNLLDQQKNTLTNSQSFLRSSQGSQKMRQVLSMSKVELIGNQGKMNVAADSQRSHSNNNHQWGQLNQSISQLQQAYSPLKKATVLSKSGRVPATPNIKSRALKIPEQQQPSLRSNVSQSQVIPRQIGPVDEHGRVIFIPKTGIDQIFMLHQVKFVRPKHPHIEPLYSFPDPSEKAKQIEIYKNHTYDFQARLVYDSMDTNSPLYQGALVEEEYIDLKDLISTPIIKPDGLLVPQFGGAIAVRPPVTVNFFYQKLRPYYRLGRGGESDETLVFESRFECGNLRKSVQVDRYEYELQLKTDTNSSSNYTQWFYFRVSNTRKDKQYTFHITNFVKPDSLFNNGMKPLIYSRKESDISNQGWTRAGEDIAYYPTPIKSYKPSHPCYMPPPQPWNPSPQNSLYTLSFNFTFTHDHDEVYFAYCYPYSYSEVQKYMLSISGYNNQDILRRAPLCQTLAGNQCDMLIITNFLSKSDQIADRPAVILTARVHPGESNSSYIMEGLIEYLISTDPGAKLLRDRFVFKIVPMLNPDGVVVGNYRCSLSGADLNRQWISPSGKFYPEIHAVKQMMRKTLESRDIAFYCDFHGHSRAKNAFMYGCQNVNNKDKKLKERIFPLLFGKRCEEFSFEGSAFNVHKVKESTARVVLWKEYSLINSFTLECSFLGPTKGTHKDAHFSIQNLLNLGKQFCLTLIEYSELEKAQDSAKQVKRLLKEIELIIKAQKEAQQPDPQKEEDIQIDNMAQYFPDQQDNEPPLPFKELNYDELGAKLDQTIKSSPQTQGRKKNTMGSLNFMSNRLNTQKLKPSLPKGGNGVLKRFRKNAGSSGAPAVPRKQFASSLTQTLGLKGFLSSTSTAEQRGKQQ</sequence>
<dbReference type="GO" id="GO:0004181">
    <property type="term" value="F:metallocarboxypeptidase activity"/>
    <property type="evidence" value="ECO:0007669"/>
    <property type="project" value="InterPro"/>
</dbReference>